<reference evidence="2" key="1">
    <citation type="journal article" date="2014" name="Genome Announc.">
        <title>Draft Genome Sequences of a Phylogenetically Diverse Suite of Pseudomonas syringae Strains from Multiple Source Populations.</title>
        <authorList>
            <person name="Baltrus D.A."/>
            <person name="Yourstone S."/>
            <person name="Lind A."/>
            <person name="Guilbaud C."/>
            <person name="Sands D.C."/>
            <person name="Jones C.D."/>
            <person name="Morris C.E."/>
            <person name="Dangl J.L."/>
        </authorList>
    </citation>
    <scope>NUCLEOTIDE SEQUENCE</scope>
    <source>
        <strain evidence="2">USA007</strain>
    </source>
</reference>
<dbReference type="InterPro" id="IPR025605">
    <property type="entry name" value="OST-HTH/LOTUS_dom"/>
</dbReference>
<gene>
    <name evidence="2" type="ORF">N027_12590</name>
</gene>
<dbReference type="Gene3D" id="3.30.420.610">
    <property type="entry name" value="LOTUS domain-like"/>
    <property type="match status" value="1"/>
</dbReference>
<sequence length="286" mass="32958">MDDAATPSDILPRLQWEVQRKLGRCLLQLQQYEKLLKAMVSRHEVSGPLDQLEAIREKMANAVQQKTLGTLMGMLTDTYMTSPVVGDRPQSAQVEIDYQTWFSYRHELQMPSESYEMTKVALRELVGLRNQLVHHFIDRFDLWSVDGCSTADEFLEESYKTIHQHYLNLRDWAKGMNEAQGALAFWLQSPAAEAIFDVGSTHGSMDDSDHDIYACLKEAEAKFAENGWTHLGCAIRWIASCYPEQTPKRYGFSSWRQILHESKIFETRRDRPGCEPAVVWYRGKSD</sequence>
<dbReference type="RefSeq" id="WP_024656999.1">
    <property type="nucleotide sequence ID" value="NZ_CP159278.1"/>
</dbReference>
<dbReference type="EMBL" id="CP159278">
    <property type="protein sequence ID" value="XCN80287.1"/>
    <property type="molecule type" value="Genomic_DNA"/>
</dbReference>
<evidence type="ECO:0000313" key="2">
    <source>
        <dbReference type="EMBL" id="XCN80287.1"/>
    </source>
</evidence>
<dbReference type="CDD" id="cd10146">
    <property type="entry name" value="LabA_like_C"/>
    <property type="match status" value="1"/>
</dbReference>
<dbReference type="Pfam" id="PF12872">
    <property type="entry name" value="OST-HTH"/>
    <property type="match status" value="1"/>
</dbReference>
<protein>
    <submittedName>
        <fullName evidence="2">OST-HTH/LOTUS domain-containing protein</fullName>
    </submittedName>
</protein>
<proteinExistence type="predicted"/>
<dbReference type="InterPro" id="IPR041966">
    <property type="entry name" value="LOTUS-like"/>
</dbReference>
<accession>A0AAU8MEK8</accession>
<organism evidence="2">
    <name type="scientific">Pseudomonas syringae USA007</name>
    <dbReference type="NCBI Taxonomy" id="1357288"/>
    <lineage>
        <taxon>Bacteria</taxon>
        <taxon>Pseudomonadati</taxon>
        <taxon>Pseudomonadota</taxon>
        <taxon>Gammaproteobacteria</taxon>
        <taxon>Pseudomonadales</taxon>
        <taxon>Pseudomonadaceae</taxon>
        <taxon>Pseudomonas</taxon>
        <taxon>Pseudomonas syringae</taxon>
    </lineage>
</organism>
<dbReference type="AlphaFoldDB" id="A0AAU8MEK8"/>
<name>A0AAU8MEK8_PSESX</name>
<feature type="domain" description="HTH OST-type" evidence="1">
    <location>
        <begin position="208"/>
        <end position="273"/>
    </location>
</feature>
<reference evidence="2" key="2">
    <citation type="submission" date="2024-07" db="EMBL/GenBank/DDBJ databases">
        <title>A complete genome sequence for Pseudomonas syringae USA007.</title>
        <authorList>
            <person name="Baltrus D.A."/>
        </authorList>
    </citation>
    <scope>NUCLEOTIDE SEQUENCE</scope>
    <source>
        <strain evidence="2">USA007</strain>
    </source>
</reference>
<evidence type="ECO:0000259" key="1">
    <source>
        <dbReference type="Pfam" id="PF12872"/>
    </source>
</evidence>